<comment type="caution">
    <text evidence="1">The sequence shown here is derived from an EMBL/GenBank/DDBJ whole genome shotgun (WGS) entry which is preliminary data.</text>
</comment>
<evidence type="ECO:0000313" key="1">
    <source>
        <dbReference type="EMBL" id="GAA3731610.1"/>
    </source>
</evidence>
<dbReference type="Proteomes" id="UP001500920">
    <property type="component" value="Unassembled WGS sequence"/>
</dbReference>
<keyword evidence="2" id="KW-1185">Reference proteome</keyword>
<name>A0ABP7F644_9STAP</name>
<protein>
    <submittedName>
        <fullName evidence="1">Uncharacterized protein</fullName>
    </submittedName>
</protein>
<reference evidence="2" key="1">
    <citation type="journal article" date="2019" name="Int. J. Syst. Evol. Microbiol.">
        <title>The Global Catalogue of Microorganisms (GCM) 10K type strain sequencing project: providing services to taxonomists for standard genome sequencing and annotation.</title>
        <authorList>
            <consortium name="The Broad Institute Genomics Platform"/>
            <consortium name="The Broad Institute Genome Sequencing Center for Infectious Disease"/>
            <person name="Wu L."/>
            <person name="Ma J."/>
        </authorList>
    </citation>
    <scope>NUCLEOTIDE SEQUENCE [LARGE SCALE GENOMIC DNA]</scope>
    <source>
        <strain evidence="2">JCM 16981</strain>
    </source>
</reference>
<organism evidence="1 2">
    <name type="scientific">Salinicoccus jeotgali</name>
    <dbReference type="NCBI Taxonomy" id="381634"/>
    <lineage>
        <taxon>Bacteria</taxon>
        <taxon>Bacillati</taxon>
        <taxon>Bacillota</taxon>
        <taxon>Bacilli</taxon>
        <taxon>Bacillales</taxon>
        <taxon>Staphylococcaceae</taxon>
        <taxon>Salinicoccus</taxon>
    </lineage>
</organism>
<accession>A0ABP7F644</accession>
<evidence type="ECO:0000313" key="2">
    <source>
        <dbReference type="Proteomes" id="UP001500920"/>
    </source>
</evidence>
<sequence>MFENVYLKSLSLYQGENAIGRKSVQVKMEDARVGRIHMNKIAVNGYVKYRRKEKKLEVQHQWLKNYCFLN</sequence>
<gene>
    <name evidence="1" type="ORF">GCM10022378_19840</name>
</gene>
<proteinExistence type="predicted"/>
<dbReference type="EMBL" id="BAABCK010000067">
    <property type="protein sequence ID" value="GAA3731610.1"/>
    <property type="molecule type" value="Genomic_DNA"/>
</dbReference>